<keyword evidence="6" id="KW-1185">Reference proteome</keyword>
<gene>
    <name evidence="5" type="ordered locus">Sden_2825</name>
</gene>
<dbReference type="PIRSF" id="PIRSF018249">
    <property type="entry name" value="MyrA_prd"/>
    <property type="match status" value="1"/>
</dbReference>
<reference evidence="5 6" key="1">
    <citation type="submission" date="2006-03" db="EMBL/GenBank/DDBJ databases">
        <title>Complete sequence of Shewanella denitrificans OS217.</title>
        <authorList>
            <consortium name="US DOE Joint Genome Institute"/>
            <person name="Copeland A."/>
            <person name="Lucas S."/>
            <person name="Lapidus A."/>
            <person name="Barry K."/>
            <person name="Detter J.C."/>
            <person name="Glavina del Rio T."/>
            <person name="Hammon N."/>
            <person name="Israni S."/>
            <person name="Dalin E."/>
            <person name="Tice H."/>
            <person name="Pitluck S."/>
            <person name="Brettin T."/>
            <person name="Bruce D."/>
            <person name="Han C."/>
            <person name="Tapia R."/>
            <person name="Gilna P."/>
            <person name="Kiss H."/>
            <person name="Schmutz J."/>
            <person name="Larimer F."/>
            <person name="Land M."/>
            <person name="Hauser L."/>
            <person name="Kyrpides N."/>
            <person name="Lykidis A."/>
            <person name="Richardson P."/>
        </authorList>
    </citation>
    <scope>NUCLEOTIDE SEQUENCE [LARGE SCALE GENOMIC DNA]</scope>
    <source>
        <strain evidence="6">OS217 / ATCC BAA-1090 / DSM 15013</strain>
    </source>
</reference>
<dbReference type="EMBL" id="CP000302">
    <property type="protein sequence ID" value="ABE56104.1"/>
    <property type="molecule type" value="Genomic_DNA"/>
</dbReference>
<dbReference type="GO" id="GO:0032259">
    <property type="term" value="P:methylation"/>
    <property type="evidence" value="ECO:0007669"/>
    <property type="project" value="UniProtKB-KW"/>
</dbReference>
<organism evidence="5 6">
    <name type="scientific">Shewanella denitrificans (strain OS217 / ATCC BAA-1090 / DSM 15013)</name>
    <dbReference type="NCBI Taxonomy" id="318161"/>
    <lineage>
        <taxon>Bacteria</taxon>
        <taxon>Pseudomonadati</taxon>
        <taxon>Pseudomonadota</taxon>
        <taxon>Gammaproteobacteria</taxon>
        <taxon>Alteromonadales</taxon>
        <taxon>Shewanellaceae</taxon>
        <taxon>Shewanella</taxon>
    </lineage>
</organism>
<evidence type="ECO:0000256" key="2">
    <source>
        <dbReference type="PIRSR" id="PIRSR018249-2"/>
    </source>
</evidence>
<name>Q12KC2_SHEDO</name>
<sequence length="274" mass="31177">MTSMLICPICMTPLQQHQASQGFYCENKHHYDRHKEGYWPLLLANKTKMQAISREKMRAKRFLLASGIYTPVVNKITEVLLSLLADKPQIQHLDYQCGDGYYLRALMPSLSELNGQHWGIDDSENTLFAAAKAGTRANLILSGLKKLPIADNSVDVITILDSPLKGKECQRILKDDGILVMLIPAERHLWQLKQEVYPELTEKQQGINLPNNIQVIESHQIKFTQDIDGQQAITLLDMSTFGWRANDELRHGIKSKAILKLEFEFNLVIAKKLL</sequence>
<keyword evidence="1" id="KW-0479">Metal-binding</keyword>
<dbReference type="GO" id="GO:0046872">
    <property type="term" value="F:metal ion binding"/>
    <property type="evidence" value="ECO:0007669"/>
    <property type="project" value="UniProtKB-KW"/>
</dbReference>
<dbReference type="InterPro" id="IPR013216">
    <property type="entry name" value="Methyltransf_11"/>
</dbReference>
<dbReference type="KEGG" id="sdn:Sden_2825"/>
<keyword evidence="2" id="KW-0949">S-adenosyl-L-methionine</keyword>
<dbReference type="OrthoDB" id="108476at2"/>
<accession>Q12KC2</accession>
<feature type="binding site" evidence="1">
    <location>
        <position position="7"/>
    </location>
    <ligand>
        <name>Zn(2+)</name>
        <dbReference type="ChEBI" id="CHEBI:29105"/>
    </ligand>
</feature>
<dbReference type="InterPro" id="IPR048647">
    <property type="entry name" value="RlmA_N"/>
</dbReference>
<feature type="domain" description="23S rRNA (guanine(745)-N(1))-methyltransferase N-terminal" evidence="4">
    <location>
        <begin position="6"/>
        <end position="43"/>
    </location>
</feature>
<evidence type="ECO:0000313" key="6">
    <source>
        <dbReference type="Proteomes" id="UP000001982"/>
    </source>
</evidence>
<dbReference type="GO" id="GO:0008757">
    <property type="term" value="F:S-adenosylmethionine-dependent methyltransferase activity"/>
    <property type="evidence" value="ECO:0007669"/>
    <property type="project" value="InterPro"/>
</dbReference>
<dbReference type="STRING" id="318161.Sden_2825"/>
<feature type="domain" description="Methyltransferase type 11" evidence="3">
    <location>
        <begin position="93"/>
        <end position="181"/>
    </location>
</feature>
<keyword evidence="5" id="KW-0489">Methyltransferase</keyword>
<keyword evidence="1" id="KW-0862">Zinc</keyword>
<dbReference type="InterPro" id="IPR052939">
    <property type="entry name" value="23S_rRNA_MeTrnsfrase_RlmA"/>
</dbReference>
<evidence type="ECO:0000313" key="5">
    <source>
        <dbReference type="EMBL" id="ABE56104.1"/>
    </source>
</evidence>
<keyword evidence="5" id="KW-0808">Transferase</keyword>
<dbReference type="RefSeq" id="WP_011497254.1">
    <property type="nucleotide sequence ID" value="NC_007954.1"/>
</dbReference>
<dbReference type="Proteomes" id="UP000001982">
    <property type="component" value="Chromosome"/>
</dbReference>
<evidence type="ECO:0000259" key="4">
    <source>
        <dbReference type="Pfam" id="PF21302"/>
    </source>
</evidence>
<dbReference type="Gene3D" id="3.40.50.150">
    <property type="entry name" value="Vaccinia Virus protein VP39"/>
    <property type="match status" value="1"/>
</dbReference>
<dbReference type="SUPFAM" id="SSF53335">
    <property type="entry name" value="S-adenosyl-L-methionine-dependent methyltransferases"/>
    <property type="match status" value="1"/>
</dbReference>
<dbReference type="InterPro" id="IPR029063">
    <property type="entry name" value="SAM-dependent_MTases_sf"/>
</dbReference>
<feature type="binding site" evidence="2">
    <location>
        <position position="69"/>
    </location>
    <ligand>
        <name>S-adenosyl-L-methionine</name>
        <dbReference type="ChEBI" id="CHEBI:59789"/>
    </ligand>
</feature>
<feature type="binding site" evidence="1">
    <location>
        <position position="29"/>
    </location>
    <ligand>
        <name>Zn(2+)</name>
        <dbReference type="ChEBI" id="CHEBI:29105"/>
    </ligand>
</feature>
<dbReference type="PANTHER" id="PTHR43460:SF1">
    <property type="entry name" value="METHYLTRANSFERASE TYPE 11 DOMAIN-CONTAINING PROTEIN"/>
    <property type="match status" value="1"/>
</dbReference>
<feature type="binding site" evidence="1">
    <location>
        <position position="25"/>
    </location>
    <ligand>
        <name>Zn(2+)</name>
        <dbReference type="ChEBI" id="CHEBI:29105"/>
    </ligand>
</feature>
<dbReference type="AlphaFoldDB" id="Q12KC2"/>
<proteinExistence type="predicted"/>
<dbReference type="eggNOG" id="COG2226">
    <property type="taxonomic scope" value="Bacteria"/>
</dbReference>
<feature type="binding site" evidence="1">
    <location>
        <position position="10"/>
    </location>
    <ligand>
        <name>Zn(2+)</name>
        <dbReference type="ChEBI" id="CHEBI:29105"/>
    </ligand>
</feature>
<evidence type="ECO:0000259" key="3">
    <source>
        <dbReference type="Pfam" id="PF08241"/>
    </source>
</evidence>
<dbReference type="HOGENOM" id="CLU_050931_0_0_6"/>
<feature type="binding site" evidence="2">
    <location>
        <position position="188"/>
    </location>
    <ligand>
        <name>S-adenosyl-L-methionine</name>
        <dbReference type="ChEBI" id="CHEBI:59789"/>
    </ligand>
</feature>
<dbReference type="Pfam" id="PF08241">
    <property type="entry name" value="Methyltransf_11"/>
    <property type="match status" value="1"/>
</dbReference>
<dbReference type="InterPro" id="IPR016718">
    <property type="entry name" value="rRNA_m1G-MeTrfase_A_prd"/>
</dbReference>
<dbReference type="Pfam" id="PF21302">
    <property type="entry name" value="Zn_ribbon_RlmA"/>
    <property type="match status" value="1"/>
</dbReference>
<evidence type="ECO:0000256" key="1">
    <source>
        <dbReference type="PIRSR" id="PIRSR018249-1"/>
    </source>
</evidence>
<dbReference type="PANTHER" id="PTHR43460">
    <property type="entry name" value="METHYLTRANSFERASE"/>
    <property type="match status" value="1"/>
</dbReference>
<protein>
    <submittedName>
        <fullName evidence="5">Methyltransferase type 11</fullName>
    </submittedName>
</protein>